<protein>
    <recommendedName>
        <fullName evidence="2">Porin domain-containing protein</fullName>
    </recommendedName>
</protein>
<gene>
    <name evidence="1" type="ORF">METZ01_LOCUS441642</name>
</gene>
<dbReference type="InterPro" id="IPR010239">
    <property type="entry name" value="CHP02001"/>
</dbReference>
<reference evidence="1" key="1">
    <citation type="submission" date="2018-05" db="EMBL/GenBank/DDBJ databases">
        <authorList>
            <person name="Lanie J.A."/>
            <person name="Ng W.-L."/>
            <person name="Kazmierczak K.M."/>
            <person name="Andrzejewski T.M."/>
            <person name="Davidsen T.M."/>
            <person name="Wayne K.J."/>
            <person name="Tettelin H."/>
            <person name="Glass J.I."/>
            <person name="Rusch D."/>
            <person name="Podicherti R."/>
            <person name="Tsui H.-C.T."/>
            <person name="Winkler M.E."/>
        </authorList>
    </citation>
    <scope>NUCLEOTIDE SEQUENCE</scope>
</reference>
<dbReference type="NCBIfam" id="TIGR02001">
    <property type="entry name" value="gcw_chp"/>
    <property type="match status" value="1"/>
</dbReference>
<evidence type="ECO:0000313" key="1">
    <source>
        <dbReference type="EMBL" id="SVD88788.1"/>
    </source>
</evidence>
<evidence type="ECO:0008006" key="2">
    <source>
        <dbReference type="Google" id="ProtNLM"/>
    </source>
</evidence>
<dbReference type="EMBL" id="UINC01179879">
    <property type="protein sequence ID" value="SVD88788.1"/>
    <property type="molecule type" value="Genomic_DNA"/>
</dbReference>
<accession>A0A382Z225</accession>
<name>A0A382Z225_9ZZZZ</name>
<organism evidence="1">
    <name type="scientific">marine metagenome</name>
    <dbReference type="NCBI Taxonomy" id="408172"/>
    <lineage>
        <taxon>unclassified sequences</taxon>
        <taxon>metagenomes</taxon>
        <taxon>ecological metagenomes</taxon>
    </lineage>
</organism>
<dbReference type="AlphaFoldDB" id="A0A382Z225"/>
<proteinExistence type="predicted"/>
<sequence>MRKKLAVPILLAVVIAPIAVEAQDAEVSANTGWTSAYYYRGVHQKASSASAGVDLAAGSFSLGTWGADVGDGTELDFYGAVGMDLGDNASISVGSTGYFYTGEFDNTYIEANINLAVGAVSAEYSFGSHRVLGAAADYSFFALTAESSGGWYGTLGAYGTDLALAGLFGNGTYAEAGYGFSAADLDFVLSGIYSDSNIAGETDPWGVARGEMTMVLGVSKTFDIS</sequence>